<evidence type="ECO:0000256" key="4">
    <source>
        <dbReference type="ARBA" id="ARBA00022475"/>
    </source>
</evidence>
<protein>
    <recommendedName>
        <fullName evidence="11">AI-2E family transporter</fullName>
    </recommendedName>
</protein>
<evidence type="ECO:0008006" key="11">
    <source>
        <dbReference type="Google" id="ProtNLM"/>
    </source>
</evidence>
<sequence>MVSFFIILVLTFYMVVDEDGIMRFLQVITPENIHKDVTALTVKIQNKIGLWLRGQLILMLVIGVLTFIGLTIIGVPYALVLALVAGITEIIPYAGPVIGSIPAIFIAFTISPTMGLWTVLLYVLIQQAENHLLVPKIMQKTTGLNPIIVILAVLIGARLSGVIGALLAVPIASAIEVLIHEHFDHKTTV</sequence>
<keyword evidence="5 8" id="KW-0812">Transmembrane</keyword>
<proteinExistence type="inferred from homology"/>
<organism evidence="9 10">
    <name type="scientific">Candidatus Uhrbacteria bacterium RIFCSPLOWO2_02_FULL_49_11</name>
    <dbReference type="NCBI Taxonomy" id="1802409"/>
    <lineage>
        <taxon>Bacteria</taxon>
        <taxon>Candidatus Uhriibacteriota</taxon>
    </lineage>
</organism>
<evidence type="ECO:0000313" key="9">
    <source>
        <dbReference type="EMBL" id="OGL88417.1"/>
    </source>
</evidence>
<keyword evidence="3" id="KW-0813">Transport</keyword>
<feature type="transmembrane region" description="Helical" evidence="8">
    <location>
        <begin position="50"/>
        <end position="70"/>
    </location>
</feature>
<evidence type="ECO:0000256" key="3">
    <source>
        <dbReference type="ARBA" id="ARBA00022448"/>
    </source>
</evidence>
<comment type="caution">
    <text evidence="9">The sequence shown here is derived from an EMBL/GenBank/DDBJ whole genome shotgun (WGS) entry which is preliminary data.</text>
</comment>
<dbReference type="Pfam" id="PF01594">
    <property type="entry name" value="AI-2E_transport"/>
    <property type="match status" value="1"/>
</dbReference>
<keyword evidence="6 8" id="KW-1133">Transmembrane helix</keyword>
<evidence type="ECO:0000313" key="10">
    <source>
        <dbReference type="Proteomes" id="UP000178264"/>
    </source>
</evidence>
<accession>A0A1F7VEJ0</accession>
<keyword evidence="7 8" id="KW-0472">Membrane</keyword>
<dbReference type="GO" id="GO:0005886">
    <property type="term" value="C:plasma membrane"/>
    <property type="evidence" value="ECO:0007669"/>
    <property type="project" value="UniProtKB-SubCell"/>
</dbReference>
<reference evidence="9 10" key="1">
    <citation type="journal article" date="2016" name="Nat. Commun.">
        <title>Thousands of microbial genomes shed light on interconnected biogeochemical processes in an aquifer system.</title>
        <authorList>
            <person name="Anantharaman K."/>
            <person name="Brown C.T."/>
            <person name="Hug L.A."/>
            <person name="Sharon I."/>
            <person name="Castelle C.J."/>
            <person name="Probst A.J."/>
            <person name="Thomas B.C."/>
            <person name="Singh A."/>
            <person name="Wilkins M.J."/>
            <person name="Karaoz U."/>
            <person name="Brodie E.L."/>
            <person name="Williams K.H."/>
            <person name="Hubbard S.S."/>
            <person name="Banfield J.F."/>
        </authorList>
    </citation>
    <scope>NUCLEOTIDE SEQUENCE [LARGE SCALE GENOMIC DNA]</scope>
</reference>
<name>A0A1F7VEJ0_9BACT</name>
<evidence type="ECO:0000256" key="2">
    <source>
        <dbReference type="ARBA" id="ARBA00009773"/>
    </source>
</evidence>
<evidence type="ECO:0000256" key="6">
    <source>
        <dbReference type="ARBA" id="ARBA00022989"/>
    </source>
</evidence>
<dbReference type="Proteomes" id="UP000178264">
    <property type="component" value="Unassembled WGS sequence"/>
</dbReference>
<evidence type="ECO:0000256" key="7">
    <source>
        <dbReference type="ARBA" id="ARBA00023136"/>
    </source>
</evidence>
<dbReference type="GO" id="GO:0055085">
    <property type="term" value="P:transmembrane transport"/>
    <property type="evidence" value="ECO:0007669"/>
    <property type="project" value="TreeGrafter"/>
</dbReference>
<gene>
    <name evidence="9" type="ORF">A3I42_00040</name>
</gene>
<dbReference type="AlphaFoldDB" id="A0A1F7VEJ0"/>
<evidence type="ECO:0000256" key="1">
    <source>
        <dbReference type="ARBA" id="ARBA00004651"/>
    </source>
</evidence>
<dbReference type="EMBL" id="MGER01000033">
    <property type="protein sequence ID" value="OGL88417.1"/>
    <property type="molecule type" value="Genomic_DNA"/>
</dbReference>
<dbReference type="PANTHER" id="PTHR21716">
    <property type="entry name" value="TRANSMEMBRANE PROTEIN"/>
    <property type="match status" value="1"/>
</dbReference>
<comment type="subcellular location">
    <subcellularLocation>
        <location evidence="1">Cell membrane</location>
        <topology evidence="1">Multi-pass membrane protein</topology>
    </subcellularLocation>
</comment>
<comment type="similarity">
    <text evidence="2">Belongs to the autoinducer-2 exporter (AI-2E) (TC 2.A.86) family.</text>
</comment>
<dbReference type="PANTHER" id="PTHR21716:SF53">
    <property type="entry name" value="PERMEASE PERM-RELATED"/>
    <property type="match status" value="1"/>
</dbReference>
<feature type="transmembrane region" description="Helical" evidence="8">
    <location>
        <begin position="101"/>
        <end position="125"/>
    </location>
</feature>
<evidence type="ECO:0000256" key="5">
    <source>
        <dbReference type="ARBA" id="ARBA00022692"/>
    </source>
</evidence>
<feature type="transmembrane region" description="Helical" evidence="8">
    <location>
        <begin position="146"/>
        <end position="169"/>
    </location>
</feature>
<evidence type="ECO:0000256" key="8">
    <source>
        <dbReference type="SAM" id="Phobius"/>
    </source>
</evidence>
<keyword evidence="4" id="KW-1003">Cell membrane</keyword>
<dbReference type="InterPro" id="IPR002549">
    <property type="entry name" value="AI-2E-like"/>
</dbReference>